<reference evidence="1" key="1">
    <citation type="submission" date="2018-02" db="EMBL/GenBank/DDBJ databases">
        <title>Rhizophora mucronata_Transcriptome.</title>
        <authorList>
            <person name="Meera S.P."/>
            <person name="Sreeshan A."/>
            <person name="Augustine A."/>
        </authorList>
    </citation>
    <scope>NUCLEOTIDE SEQUENCE</scope>
    <source>
        <tissue evidence="1">Leaf</tissue>
    </source>
</reference>
<accession>A0A2P2P275</accession>
<evidence type="ECO:0000313" key="1">
    <source>
        <dbReference type="EMBL" id="MBX48721.1"/>
    </source>
</evidence>
<dbReference type="EMBL" id="GGEC01068237">
    <property type="protein sequence ID" value="MBX48721.1"/>
    <property type="molecule type" value="Transcribed_RNA"/>
</dbReference>
<protein>
    <submittedName>
        <fullName evidence="1">Uncharacterized protein</fullName>
    </submittedName>
</protein>
<name>A0A2P2P275_RHIMU</name>
<sequence>MCVCVGSHGCCTDRRQFWKVMRLTTLQTICSRLSHLSLVIRNK</sequence>
<organism evidence="1">
    <name type="scientific">Rhizophora mucronata</name>
    <name type="common">Asiatic mangrove</name>
    <dbReference type="NCBI Taxonomy" id="61149"/>
    <lineage>
        <taxon>Eukaryota</taxon>
        <taxon>Viridiplantae</taxon>
        <taxon>Streptophyta</taxon>
        <taxon>Embryophyta</taxon>
        <taxon>Tracheophyta</taxon>
        <taxon>Spermatophyta</taxon>
        <taxon>Magnoliopsida</taxon>
        <taxon>eudicotyledons</taxon>
        <taxon>Gunneridae</taxon>
        <taxon>Pentapetalae</taxon>
        <taxon>rosids</taxon>
        <taxon>fabids</taxon>
        <taxon>Malpighiales</taxon>
        <taxon>Rhizophoraceae</taxon>
        <taxon>Rhizophora</taxon>
    </lineage>
</organism>
<dbReference type="AlphaFoldDB" id="A0A2P2P275"/>
<proteinExistence type="predicted"/>